<proteinExistence type="predicted"/>
<dbReference type="EMBL" id="FUWZ01000004">
    <property type="protein sequence ID" value="SKA36802.1"/>
    <property type="molecule type" value="Genomic_DNA"/>
</dbReference>
<evidence type="ECO:0000313" key="3">
    <source>
        <dbReference type="Proteomes" id="UP000190367"/>
    </source>
</evidence>
<dbReference type="OrthoDB" id="790936at2"/>
<evidence type="ECO:0000313" key="2">
    <source>
        <dbReference type="EMBL" id="SKA36802.1"/>
    </source>
</evidence>
<keyword evidence="3" id="KW-1185">Reference proteome</keyword>
<dbReference type="RefSeq" id="WP_078671536.1">
    <property type="nucleotide sequence ID" value="NZ_FUWZ01000004.1"/>
</dbReference>
<feature type="transmembrane region" description="Helical" evidence="1">
    <location>
        <begin position="6"/>
        <end position="24"/>
    </location>
</feature>
<keyword evidence="1" id="KW-0472">Membrane</keyword>
<evidence type="ECO:0000256" key="1">
    <source>
        <dbReference type="SAM" id="Phobius"/>
    </source>
</evidence>
<keyword evidence="1" id="KW-1133">Transmembrane helix</keyword>
<accession>A0A1T4T8H5</accession>
<organism evidence="2 3">
    <name type="scientific">Chitinophaga eiseniae</name>
    <dbReference type="NCBI Taxonomy" id="634771"/>
    <lineage>
        <taxon>Bacteria</taxon>
        <taxon>Pseudomonadati</taxon>
        <taxon>Bacteroidota</taxon>
        <taxon>Chitinophagia</taxon>
        <taxon>Chitinophagales</taxon>
        <taxon>Chitinophagaceae</taxon>
        <taxon>Chitinophaga</taxon>
    </lineage>
</organism>
<dbReference type="STRING" id="634771.SAMN04488128_104170"/>
<dbReference type="Proteomes" id="UP000190367">
    <property type="component" value="Unassembled WGS sequence"/>
</dbReference>
<dbReference type="AlphaFoldDB" id="A0A1T4T8H5"/>
<gene>
    <name evidence="2" type="ORF">SAMN04488128_104170</name>
</gene>
<reference evidence="3" key="1">
    <citation type="submission" date="2017-02" db="EMBL/GenBank/DDBJ databases">
        <authorList>
            <person name="Varghese N."/>
            <person name="Submissions S."/>
        </authorList>
    </citation>
    <scope>NUCLEOTIDE SEQUENCE [LARGE SCALE GENOMIC DNA]</scope>
    <source>
        <strain evidence="3">DSM 22224</strain>
    </source>
</reference>
<sequence>MKHFDLNLWLCPILGVTMIVVVLWRHFFPSRVKAEAPVVLPEPLPVSERISPMVRPVCQHRFLKRLQEVVGWTGQLMDNRVSGEWDNRTVFRKTNPVIDGVPVFQLNEEGVAWNVDICEADVVLRVLFNALEPRSGVSPATWEEMKMKGQIVAHEINTTVTDGASEAQSQGYVDVYDLPPVDTWIYLTAGARGTNPVLYCWVPTPFIAAMQGAMDVSCTDNYEWVAIDLLLPDYKSSL</sequence>
<protein>
    <submittedName>
        <fullName evidence="2">Uncharacterized protein</fullName>
    </submittedName>
</protein>
<name>A0A1T4T8H5_9BACT</name>
<keyword evidence="1" id="KW-0812">Transmembrane</keyword>